<evidence type="ECO:0000256" key="3">
    <source>
        <dbReference type="PROSITE-ProRule" id="PRU00357"/>
    </source>
</evidence>
<evidence type="ECO:0000259" key="5">
    <source>
        <dbReference type="PROSITE" id="PS51017"/>
    </source>
</evidence>
<gene>
    <name evidence="6" type="ORF">OLC1_LOCUS18651</name>
</gene>
<dbReference type="PANTHER" id="PTHR31874">
    <property type="entry name" value="CCT MOTIF FAMILY PROTEIN, EXPRESSED"/>
    <property type="match status" value="1"/>
</dbReference>
<dbReference type="AlphaFoldDB" id="A0AAV1DWP2"/>
<sequence length="422" mass="47672">MVLGFKEEQKRRRKRSVRLKSISMPCSDDDDELPIASLIAKIKKPKKKIQSGGGNSSKQSSRKSRSKIRKPKYLSLRLQFSSCSDQRSEEESTQMASPDDYSGSKQLQLFPVHPEEKEAHDENMAYLLSAADGGASTLTGLLESNTNTNGSCTSDHHNQENIINNNNDSSGTGGTTTLSPSGSLTYARDEEVALVRTALRSKEREPSEERWVRYSEVVERREDQEVSSCTAVPETATAGGRWKRNQRLSLKLDYEEILTAWSNKGSLFIHAAYAEAAPPQSPQIVPDLHNDDLLVSHFPTGMISNGWGNDPSYVWRVPEFTVPGLELGHNLVRPKIEEQQEQGVVPAELMVGVGGDQWKMEQREASVKRYKEKRQNRLFSKRIRYQVRKLNAEKRPRIKVSIIYVCRKRKKMFATTFTHCAL</sequence>
<feature type="compositionally biased region" description="Basic residues" evidence="4">
    <location>
        <begin position="60"/>
        <end position="72"/>
    </location>
</feature>
<feature type="region of interest" description="Disordered" evidence="4">
    <location>
        <begin position="149"/>
        <end position="183"/>
    </location>
</feature>
<dbReference type="Pfam" id="PF06203">
    <property type="entry name" value="CCT"/>
    <property type="match status" value="1"/>
</dbReference>
<dbReference type="GO" id="GO:0006355">
    <property type="term" value="P:regulation of DNA-templated transcription"/>
    <property type="evidence" value="ECO:0007669"/>
    <property type="project" value="TreeGrafter"/>
</dbReference>
<organism evidence="6 7">
    <name type="scientific">Oldenlandia corymbosa var. corymbosa</name>
    <dbReference type="NCBI Taxonomy" id="529605"/>
    <lineage>
        <taxon>Eukaryota</taxon>
        <taxon>Viridiplantae</taxon>
        <taxon>Streptophyta</taxon>
        <taxon>Embryophyta</taxon>
        <taxon>Tracheophyta</taxon>
        <taxon>Spermatophyta</taxon>
        <taxon>Magnoliopsida</taxon>
        <taxon>eudicotyledons</taxon>
        <taxon>Gunneridae</taxon>
        <taxon>Pentapetalae</taxon>
        <taxon>asterids</taxon>
        <taxon>lamiids</taxon>
        <taxon>Gentianales</taxon>
        <taxon>Rubiaceae</taxon>
        <taxon>Rubioideae</taxon>
        <taxon>Spermacoceae</taxon>
        <taxon>Hedyotis-Oldenlandia complex</taxon>
        <taxon>Oldenlandia</taxon>
    </lineage>
</organism>
<comment type="subcellular location">
    <subcellularLocation>
        <location evidence="1 3">Nucleus</location>
    </subcellularLocation>
</comment>
<evidence type="ECO:0000313" key="7">
    <source>
        <dbReference type="Proteomes" id="UP001161247"/>
    </source>
</evidence>
<dbReference type="GO" id="GO:0005634">
    <property type="term" value="C:nucleus"/>
    <property type="evidence" value="ECO:0007669"/>
    <property type="project" value="UniProtKB-SubCell"/>
</dbReference>
<reference evidence="6" key="1">
    <citation type="submission" date="2023-03" db="EMBL/GenBank/DDBJ databases">
        <authorList>
            <person name="Julca I."/>
        </authorList>
    </citation>
    <scope>NUCLEOTIDE SEQUENCE</scope>
</reference>
<dbReference type="EMBL" id="OX459123">
    <property type="protein sequence ID" value="CAI9111168.1"/>
    <property type="molecule type" value="Genomic_DNA"/>
</dbReference>
<protein>
    <submittedName>
        <fullName evidence="6">OLC1v1011320C3</fullName>
    </submittedName>
</protein>
<proteinExistence type="predicted"/>
<keyword evidence="2 3" id="KW-0539">Nucleus</keyword>
<dbReference type="InterPro" id="IPR052453">
    <property type="entry name" value="CONSTANS-like_ZF"/>
</dbReference>
<name>A0AAV1DWP2_OLDCO</name>
<evidence type="ECO:0000256" key="4">
    <source>
        <dbReference type="SAM" id="MobiDB-lite"/>
    </source>
</evidence>
<feature type="region of interest" description="Disordered" evidence="4">
    <location>
        <begin position="1"/>
        <end position="31"/>
    </location>
</feature>
<feature type="compositionally biased region" description="Basic and acidic residues" evidence="4">
    <location>
        <begin position="1"/>
        <end position="10"/>
    </location>
</feature>
<accession>A0AAV1DWP2</accession>
<dbReference type="Proteomes" id="UP001161247">
    <property type="component" value="Chromosome 6"/>
</dbReference>
<feature type="compositionally biased region" description="Low complexity" evidence="4">
    <location>
        <begin position="161"/>
        <end position="183"/>
    </location>
</feature>
<evidence type="ECO:0000256" key="2">
    <source>
        <dbReference type="ARBA" id="ARBA00023242"/>
    </source>
</evidence>
<keyword evidence="7" id="KW-1185">Reference proteome</keyword>
<dbReference type="PANTHER" id="PTHR31874:SF25">
    <property type="entry name" value="CCT MOTIF FAMILY PROTEIN"/>
    <property type="match status" value="1"/>
</dbReference>
<evidence type="ECO:0000256" key="1">
    <source>
        <dbReference type="ARBA" id="ARBA00004123"/>
    </source>
</evidence>
<feature type="region of interest" description="Disordered" evidence="4">
    <location>
        <begin position="43"/>
        <end position="105"/>
    </location>
</feature>
<dbReference type="InterPro" id="IPR010402">
    <property type="entry name" value="CCT_domain"/>
</dbReference>
<feature type="domain" description="CCT" evidence="5">
    <location>
        <begin position="363"/>
        <end position="405"/>
    </location>
</feature>
<evidence type="ECO:0000313" key="6">
    <source>
        <dbReference type="EMBL" id="CAI9111168.1"/>
    </source>
</evidence>
<dbReference type="PROSITE" id="PS51017">
    <property type="entry name" value="CCT"/>
    <property type="match status" value="1"/>
</dbReference>